<comment type="subcellular location">
    <subcellularLocation>
        <location evidence="1">Cell membrane</location>
        <topology evidence="1">Multi-pass membrane protein</topology>
    </subcellularLocation>
</comment>
<accession>A0A1M5BVM6</accession>
<keyword evidence="5 9" id="KW-0812">Transmembrane</keyword>
<comment type="similarity">
    <text evidence="2">Belongs to the MotA family.</text>
</comment>
<dbReference type="Proteomes" id="UP000184517">
    <property type="component" value="Unassembled WGS sequence"/>
</dbReference>
<feature type="transmembrane region" description="Helical" evidence="9">
    <location>
        <begin position="36"/>
        <end position="59"/>
    </location>
</feature>
<feature type="domain" description="MotA/TolQ/ExbB proton channel" evidence="10">
    <location>
        <begin position="98"/>
        <end position="212"/>
    </location>
</feature>
<evidence type="ECO:0000256" key="6">
    <source>
        <dbReference type="ARBA" id="ARBA00022779"/>
    </source>
</evidence>
<evidence type="ECO:0000256" key="3">
    <source>
        <dbReference type="ARBA" id="ARBA00022448"/>
    </source>
</evidence>
<evidence type="ECO:0000256" key="9">
    <source>
        <dbReference type="SAM" id="Phobius"/>
    </source>
</evidence>
<keyword evidence="8 9" id="KW-0472">Membrane</keyword>
<dbReference type="InterPro" id="IPR002898">
    <property type="entry name" value="MotA_ExbB_proton_chnl"/>
</dbReference>
<evidence type="ECO:0000313" key="12">
    <source>
        <dbReference type="Proteomes" id="UP000184517"/>
    </source>
</evidence>
<dbReference type="RefSeq" id="WP_072839553.1">
    <property type="nucleotide sequence ID" value="NZ_FQVF01000008.1"/>
</dbReference>
<dbReference type="AlphaFoldDB" id="A0A1M5BVM6"/>
<dbReference type="InterPro" id="IPR000540">
    <property type="entry name" value="Flag_MotA_CS"/>
</dbReference>
<keyword evidence="3" id="KW-0813">Transport</keyword>
<name>A0A1M5BVM6_9GAMM</name>
<feature type="transmembrane region" description="Helical" evidence="9">
    <location>
        <begin position="145"/>
        <end position="166"/>
    </location>
</feature>
<dbReference type="Pfam" id="PF01618">
    <property type="entry name" value="MotA_ExbB"/>
    <property type="match status" value="1"/>
</dbReference>
<dbReference type="GO" id="GO:0006935">
    <property type="term" value="P:chemotaxis"/>
    <property type="evidence" value="ECO:0007669"/>
    <property type="project" value="InterPro"/>
</dbReference>
<dbReference type="OrthoDB" id="9806929at2"/>
<dbReference type="PROSITE" id="PS01307">
    <property type="entry name" value="MOTA"/>
    <property type="match status" value="1"/>
</dbReference>
<evidence type="ECO:0000259" key="10">
    <source>
        <dbReference type="Pfam" id="PF01618"/>
    </source>
</evidence>
<keyword evidence="7 9" id="KW-1133">Transmembrane helix</keyword>
<dbReference type="PANTHER" id="PTHR30433">
    <property type="entry name" value="CHEMOTAXIS PROTEIN MOTA"/>
    <property type="match status" value="1"/>
</dbReference>
<dbReference type="InterPro" id="IPR047055">
    <property type="entry name" value="MotA-like"/>
</dbReference>
<evidence type="ECO:0000256" key="4">
    <source>
        <dbReference type="ARBA" id="ARBA00022475"/>
    </source>
</evidence>
<dbReference type="PANTHER" id="PTHR30433:SF2">
    <property type="entry name" value="MOTILITY PROTEIN A"/>
    <property type="match status" value="1"/>
</dbReference>
<evidence type="ECO:0000256" key="1">
    <source>
        <dbReference type="ARBA" id="ARBA00004651"/>
    </source>
</evidence>
<organism evidence="11 12">
    <name type="scientific">Marinomonas polaris DSM 16579</name>
    <dbReference type="NCBI Taxonomy" id="1122206"/>
    <lineage>
        <taxon>Bacteria</taxon>
        <taxon>Pseudomonadati</taxon>
        <taxon>Pseudomonadota</taxon>
        <taxon>Gammaproteobacteria</taxon>
        <taxon>Oceanospirillales</taxon>
        <taxon>Oceanospirillaceae</taxon>
        <taxon>Marinomonas</taxon>
    </lineage>
</organism>
<keyword evidence="4" id="KW-1003">Cell membrane</keyword>
<evidence type="ECO:0000256" key="7">
    <source>
        <dbReference type="ARBA" id="ARBA00022989"/>
    </source>
</evidence>
<keyword evidence="12" id="KW-1185">Reference proteome</keyword>
<dbReference type="EMBL" id="FQVF01000008">
    <property type="protein sequence ID" value="SHF46470.1"/>
    <property type="molecule type" value="Genomic_DNA"/>
</dbReference>
<feature type="transmembrane region" description="Helical" evidence="9">
    <location>
        <begin position="178"/>
        <end position="198"/>
    </location>
</feature>
<evidence type="ECO:0000256" key="2">
    <source>
        <dbReference type="ARBA" id="ARBA00008038"/>
    </source>
</evidence>
<dbReference type="GO" id="GO:0005886">
    <property type="term" value="C:plasma membrane"/>
    <property type="evidence" value="ECO:0007669"/>
    <property type="project" value="UniProtKB-SubCell"/>
</dbReference>
<evidence type="ECO:0000256" key="8">
    <source>
        <dbReference type="ARBA" id="ARBA00023136"/>
    </source>
</evidence>
<proteinExistence type="inferred from homology"/>
<dbReference type="GO" id="GO:0071978">
    <property type="term" value="P:bacterial-type flagellum-dependent swarming motility"/>
    <property type="evidence" value="ECO:0007669"/>
    <property type="project" value="InterPro"/>
</dbReference>
<evidence type="ECO:0000256" key="5">
    <source>
        <dbReference type="ARBA" id="ARBA00022692"/>
    </source>
</evidence>
<dbReference type="NCBIfam" id="NF006527">
    <property type="entry name" value="PRK08990.1"/>
    <property type="match status" value="1"/>
</dbReference>
<protein>
    <submittedName>
        <fullName evidence="11">Chemotaxis protein MotA</fullName>
    </submittedName>
</protein>
<dbReference type="STRING" id="1122206.SAMN02745753_01994"/>
<feature type="transmembrane region" description="Helical" evidence="9">
    <location>
        <begin position="7"/>
        <end position="30"/>
    </location>
</feature>
<gene>
    <name evidence="11" type="ORF">SAMN02745753_01994</name>
</gene>
<reference evidence="12" key="1">
    <citation type="submission" date="2016-11" db="EMBL/GenBank/DDBJ databases">
        <authorList>
            <person name="Varghese N."/>
            <person name="Submissions S."/>
        </authorList>
    </citation>
    <scope>NUCLEOTIDE SEQUENCE [LARGE SCALE GENOMIC DNA]</scope>
    <source>
        <strain evidence="12">DSM 16579</strain>
    </source>
</reference>
<evidence type="ECO:0000313" key="11">
    <source>
        <dbReference type="EMBL" id="SHF46470.1"/>
    </source>
</evidence>
<sequence length="251" mass="26698">MDIATLIGLVGSFIVIIAAIFVGGSAGMFIDTASTLIVLVGSTFVVLMQYPLSQFLSAGKIAAKAFMFKSIPLDTLIDEIYGLADEARKGGLLSLEGKEVSHPFLSKGIQMLVDGHDGNVVRSQLSKDMNQSYYRHSAGAKVFKAFGDVGPAMGMIGTLVGLVQMLANMSDPKAIGPAMAVALLTTLYGAMLANMVCLPIQAKLNIRADEELTCQKLILDALLAIQSGQNPRILDGALKTYIAEGKRIERE</sequence>
<keyword evidence="6" id="KW-0283">Flagellar rotation</keyword>